<dbReference type="EMBL" id="CCYD01000645">
    <property type="protein sequence ID" value="CEG42674.1"/>
    <property type="molecule type" value="Genomic_DNA"/>
</dbReference>
<dbReference type="AlphaFoldDB" id="A0A0P1ANB4"/>
<organism evidence="1 2">
    <name type="scientific">Plasmopara halstedii</name>
    <name type="common">Downy mildew of sunflower</name>
    <dbReference type="NCBI Taxonomy" id="4781"/>
    <lineage>
        <taxon>Eukaryota</taxon>
        <taxon>Sar</taxon>
        <taxon>Stramenopiles</taxon>
        <taxon>Oomycota</taxon>
        <taxon>Peronosporomycetes</taxon>
        <taxon>Peronosporales</taxon>
        <taxon>Peronosporaceae</taxon>
        <taxon>Plasmopara</taxon>
    </lineage>
</organism>
<accession>A0A0P1ANB4</accession>
<reference evidence="2" key="1">
    <citation type="submission" date="2014-09" db="EMBL/GenBank/DDBJ databases">
        <authorList>
            <person name="Sharma Rahul"/>
            <person name="Thines Marco"/>
        </authorList>
    </citation>
    <scope>NUCLEOTIDE SEQUENCE [LARGE SCALE GENOMIC DNA]</scope>
</reference>
<protein>
    <submittedName>
        <fullName evidence="1">Uncharacterized protein</fullName>
    </submittedName>
</protein>
<sequence>MRYSAKINALLAGAPLSFQFHAENIVCSGLGRILLLDHIKLADLTKLAHQG</sequence>
<dbReference type="RefSeq" id="XP_024579043.1">
    <property type="nucleotide sequence ID" value="XM_024728579.1"/>
</dbReference>
<evidence type="ECO:0000313" key="2">
    <source>
        <dbReference type="Proteomes" id="UP000054928"/>
    </source>
</evidence>
<dbReference type="Proteomes" id="UP000054928">
    <property type="component" value="Unassembled WGS sequence"/>
</dbReference>
<keyword evidence="2" id="KW-1185">Reference proteome</keyword>
<name>A0A0P1ANB4_PLAHL</name>
<dbReference type="GeneID" id="36407985"/>
<proteinExistence type="predicted"/>
<evidence type="ECO:0000313" key="1">
    <source>
        <dbReference type="EMBL" id="CEG42674.1"/>
    </source>
</evidence>